<proteinExistence type="predicted"/>
<dbReference type="InterPro" id="IPR007219">
    <property type="entry name" value="XnlR_reg_dom"/>
</dbReference>
<dbReference type="SUPFAM" id="SSF57701">
    <property type="entry name" value="Zn2/Cys6 DNA-binding domain"/>
    <property type="match status" value="1"/>
</dbReference>
<dbReference type="GO" id="GO:0003677">
    <property type="term" value="F:DNA binding"/>
    <property type="evidence" value="ECO:0007669"/>
    <property type="project" value="InterPro"/>
</dbReference>
<keyword evidence="2" id="KW-0479">Metal-binding</keyword>
<evidence type="ECO:0000256" key="4">
    <source>
        <dbReference type="ARBA" id="ARBA00023163"/>
    </source>
</evidence>
<dbReference type="Proteomes" id="UP000030671">
    <property type="component" value="Unassembled WGS sequence"/>
</dbReference>
<reference evidence="8 9" key="1">
    <citation type="journal article" date="2012" name="New Phytol.">
        <title>Insight into trade-off between wood decay and parasitism from the genome of a fungal forest pathogen.</title>
        <authorList>
            <person name="Olson A."/>
            <person name="Aerts A."/>
            <person name="Asiegbu F."/>
            <person name="Belbahri L."/>
            <person name="Bouzid O."/>
            <person name="Broberg A."/>
            <person name="Canback B."/>
            <person name="Coutinho P.M."/>
            <person name="Cullen D."/>
            <person name="Dalman K."/>
            <person name="Deflorio G."/>
            <person name="van Diepen L.T."/>
            <person name="Dunand C."/>
            <person name="Duplessis S."/>
            <person name="Durling M."/>
            <person name="Gonthier P."/>
            <person name="Grimwood J."/>
            <person name="Fossdal C.G."/>
            <person name="Hansson D."/>
            <person name="Henrissat B."/>
            <person name="Hietala A."/>
            <person name="Himmelstrand K."/>
            <person name="Hoffmeister D."/>
            <person name="Hogberg N."/>
            <person name="James T.Y."/>
            <person name="Karlsson M."/>
            <person name="Kohler A."/>
            <person name="Kues U."/>
            <person name="Lee Y.H."/>
            <person name="Lin Y.C."/>
            <person name="Lind M."/>
            <person name="Lindquist E."/>
            <person name="Lombard V."/>
            <person name="Lucas S."/>
            <person name="Lunden K."/>
            <person name="Morin E."/>
            <person name="Murat C."/>
            <person name="Park J."/>
            <person name="Raffaello T."/>
            <person name="Rouze P."/>
            <person name="Salamov A."/>
            <person name="Schmutz J."/>
            <person name="Solheim H."/>
            <person name="Stahlberg J."/>
            <person name="Velez H."/>
            <person name="de Vries R.P."/>
            <person name="Wiebenga A."/>
            <person name="Woodward S."/>
            <person name="Yakovlev I."/>
            <person name="Garbelotto M."/>
            <person name="Martin F."/>
            <person name="Grigoriev I.V."/>
            <person name="Stenlid J."/>
        </authorList>
    </citation>
    <scope>NUCLEOTIDE SEQUENCE [LARGE SCALE GENOMIC DNA]</scope>
    <source>
        <strain evidence="8 9">TC 32-1</strain>
    </source>
</reference>
<evidence type="ECO:0000256" key="3">
    <source>
        <dbReference type="ARBA" id="ARBA00023015"/>
    </source>
</evidence>
<feature type="region of interest" description="Disordered" evidence="6">
    <location>
        <begin position="94"/>
        <end position="155"/>
    </location>
</feature>
<dbReference type="HOGENOM" id="CLU_009416_1_0_1"/>
<evidence type="ECO:0000256" key="5">
    <source>
        <dbReference type="ARBA" id="ARBA00023242"/>
    </source>
</evidence>
<protein>
    <recommendedName>
        <fullName evidence="7">Zn(2)-C6 fungal-type domain-containing protein</fullName>
    </recommendedName>
</protein>
<evidence type="ECO:0000256" key="6">
    <source>
        <dbReference type="SAM" id="MobiDB-lite"/>
    </source>
</evidence>
<dbReference type="Pfam" id="PF00172">
    <property type="entry name" value="Zn_clus"/>
    <property type="match status" value="1"/>
</dbReference>
<keyword evidence="4" id="KW-0804">Transcription</keyword>
<dbReference type="PROSITE" id="PS50048">
    <property type="entry name" value="ZN2_CY6_FUNGAL_2"/>
    <property type="match status" value="1"/>
</dbReference>
<dbReference type="Gene3D" id="4.10.240.10">
    <property type="entry name" value="Zn(2)-C6 fungal-type DNA-binding domain"/>
    <property type="match status" value="1"/>
</dbReference>
<dbReference type="GO" id="GO:0008270">
    <property type="term" value="F:zinc ion binding"/>
    <property type="evidence" value="ECO:0007669"/>
    <property type="project" value="InterPro"/>
</dbReference>
<feature type="region of interest" description="Disordered" evidence="6">
    <location>
        <begin position="692"/>
        <end position="741"/>
    </location>
</feature>
<evidence type="ECO:0000313" key="9">
    <source>
        <dbReference type="Proteomes" id="UP000030671"/>
    </source>
</evidence>
<dbReference type="GeneID" id="20677248"/>
<evidence type="ECO:0000313" key="8">
    <source>
        <dbReference type="EMBL" id="ETW86969.1"/>
    </source>
</evidence>
<evidence type="ECO:0000256" key="1">
    <source>
        <dbReference type="ARBA" id="ARBA00004123"/>
    </source>
</evidence>
<feature type="domain" description="Zn(2)-C6 fungal-type" evidence="7">
    <location>
        <begin position="19"/>
        <end position="66"/>
    </location>
</feature>
<dbReference type="eggNOG" id="ENOG502QVC1">
    <property type="taxonomic scope" value="Eukaryota"/>
</dbReference>
<feature type="region of interest" description="Disordered" evidence="6">
    <location>
        <begin position="52"/>
        <end position="77"/>
    </location>
</feature>
<dbReference type="AlphaFoldDB" id="W4KMN8"/>
<dbReference type="CDD" id="cd00067">
    <property type="entry name" value="GAL4"/>
    <property type="match status" value="1"/>
</dbReference>
<dbReference type="KEGG" id="hir:HETIRDRAFT_468737"/>
<accession>W4KMN8</accession>
<dbReference type="InParanoid" id="W4KMN8"/>
<feature type="compositionally biased region" description="Low complexity" evidence="6">
    <location>
        <begin position="103"/>
        <end position="119"/>
    </location>
</feature>
<keyword evidence="9" id="KW-1185">Reference proteome</keyword>
<gene>
    <name evidence="8" type="ORF">HETIRDRAFT_468737</name>
</gene>
<dbReference type="GO" id="GO:0005634">
    <property type="term" value="C:nucleus"/>
    <property type="evidence" value="ECO:0007669"/>
    <property type="project" value="UniProtKB-SubCell"/>
</dbReference>
<sequence length="741" mass="82654">MPKASSSSSSRPSLRRNQACLSCRKRKLKCDAARPHCGTCVKQWQAVVSVPPPPGYAHPTEPQCSYDPVEGLPLAPDVDPLDKIRDLEEQISHLRKKLKGSRRSSSPSRSASPNLLSPPMNHPRTFSTSSSPPMKFSPPGPYSPDFDRNANGTHTTAGIALPQASLDLSGMSTKRTAHSESPELRAHAVFPGRRAEEMHSLLYLGWNPDLPEPSVLEHYVEVFFRCDPCGSRVLHRPSFMTSLRLPPTSPDFPHPAILHAICASASRWASQSFMTLPDGARRDRFAEYHANKTRQYIDRTMASGDDIFSVMQACGLLSWYFYAEGRWVEVWIFAGFQTRVAVPLRLNYPNTYASHNSGSPGAYLPPPKDQQDLELRRRTWWMTVLFDRIVSVGGWVHGVDERDIGTELPLRGIDFETNQIMPDNPQDLTTLNVFTEHPSQYTDSFILLIKAMMLFGRVTDFGVRANLRATALHPEAQNPFRLPGFEELDRLTSVDFLAHIPQRYKNSLGDQDTLYGGGGLDTDLYMVHLVPHAATITLHNPYIDFGDSQCVSTARCISAARAILTQHYALTATSFDITRLHPFATICWYLAAVVQVQICKHFIEIGATDREYAVWGEINVLRFAMTEYGKRSPIGTRQEKLLQGLMTEIVRMTTQQQPLEVGIPLYPFSHAGVFNKAASGRDDEVMQSHVAPLPVSPSYDDELSPVASHGPLPPIPPTMIVSPSEGSPWVLNDVSQRPYTQ</sequence>
<dbReference type="PANTHER" id="PTHR47338:SF29">
    <property type="entry name" value="ZN(2)-C6 FUNGAL-TYPE DOMAIN-CONTAINING PROTEIN"/>
    <property type="match status" value="1"/>
</dbReference>
<evidence type="ECO:0000256" key="2">
    <source>
        <dbReference type="ARBA" id="ARBA00022723"/>
    </source>
</evidence>
<dbReference type="SMART" id="SM00066">
    <property type="entry name" value="GAL4"/>
    <property type="match status" value="1"/>
</dbReference>
<dbReference type="CDD" id="cd12148">
    <property type="entry name" value="fungal_TF_MHR"/>
    <property type="match status" value="1"/>
</dbReference>
<dbReference type="RefSeq" id="XP_009540927.1">
    <property type="nucleotide sequence ID" value="XM_009542632.1"/>
</dbReference>
<keyword evidence="5" id="KW-0539">Nucleus</keyword>
<dbReference type="InterPro" id="IPR050815">
    <property type="entry name" value="TF_fung"/>
</dbReference>
<organism evidence="8 9">
    <name type="scientific">Heterobasidion irregulare (strain TC 32-1)</name>
    <dbReference type="NCBI Taxonomy" id="747525"/>
    <lineage>
        <taxon>Eukaryota</taxon>
        <taxon>Fungi</taxon>
        <taxon>Dikarya</taxon>
        <taxon>Basidiomycota</taxon>
        <taxon>Agaricomycotina</taxon>
        <taxon>Agaricomycetes</taxon>
        <taxon>Russulales</taxon>
        <taxon>Bondarzewiaceae</taxon>
        <taxon>Heterobasidion</taxon>
        <taxon>Heterobasidion annosum species complex</taxon>
    </lineage>
</organism>
<dbReference type="PANTHER" id="PTHR47338">
    <property type="entry name" value="ZN(II)2CYS6 TRANSCRIPTION FACTOR (EUROFUNG)-RELATED"/>
    <property type="match status" value="1"/>
</dbReference>
<comment type="subcellular location">
    <subcellularLocation>
        <location evidence="1">Nucleus</location>
    </subcellularLocation>
</comment>
<dbReference type="Pfam" id="PF04082">
    <property type="entry name" value="Fungal_trans"/>
    <property type="match status" value="1"/>
</dbReference>
<dbReference type="GO" id="GO:0000981">
    <property type="term" value="F:DNA-binding transcription factor activity, RNA polymerase II-specific"/>
    <property type="evidence" value="ECO:0007669"/>
    <property type="project" value="InterPro"/>
</dbReference>
<keyword evidence="3" id="KW-0805">Transcription regulation</keyword>
<dbReference type="InterPro" id="IPR036864">
    <property type="entry name" value="Zn2-C6_fun-type_DNA-bd_sf"/>
</dbReference>
<name>W4KMN8_HETIT</name>
<dbReference type="OrthoDB" id="5600212at2759"/>
<dbReference type="GO" id="GO:0006351">
    <property type="term" value="P:DNA-templated transcription"/>
    <property type="evidence" value="ECO:0007669"/>
    <property type="project" value="InterPro"/>
</dbReference>
<dbReference type="EMBL" id="KI925454">
    <property type="protein sequence ID" value="ETW86969.1"/>
    <property type="molecule type" value="Genomic_DNA"/>
</dbReference>
<evidence type="ECO:0000259" key="7">
    <source>
        <dbReference type="PROSITE" id="PS50048"/>
    </source>
</evidence>
<dbReference type="InterPro" id="IPR001138">
    <property type="entry name" value="Zn2Cys6_DnaBD"/>
</dbReference>